<evidence type="ECO:0000256" key="2">
    <source>
        <dbReference type="ARBA" id="ARBA00022692"/>
    </source>
</evidence>
<dbReference type="PIRSF" id="PIRSF029594">
    <property type="entry name" value="UCP029594"/>
    <property type="match status" value="1"/>
</dbReference>
<accession>A0ABS0AQQ6</accession>
<proteinExistence type="predicted"/>
<evidence type="ECO:0000256" key="5">
    <source>
        <dbReference type="SAM" id="Phobius"/>
    </source>
</evidence>
<feature type="transmembrane region" description="Helical" evidence="5">
    <location>
        <begin position="173"/>
        <end position="191"/>
    </location>
</feature>
<feature type="transmembrane region" description="Helical" evidence="5">
    <location>
        <begin position="273"/>
        <end position="289"/>
    </location>
</feature>
<comment type="subcellular location">
    <subcellularLocation>
        <location evidence="1">Membrane</location>
        <topology evidence="1">Multi-pass membrane protein</topology>
    </subcellularLocation>
</comment>
<evidence type="ECO:0000256" key="1">
    <source>
        <dbReference type="ARBA" id="ARBA00004141"/>
    </source>
</evidence>
<dbReference type="RefSeq" id="WP_194864843.1">
    <property type="nucleotide sequence ID" value="NZ_ARXX01000020.1"/>
</dbReference>
<feature type="transmembrane region" description="Helical" evidence="5">
    <location>
        <begin position="301"/>
        <end position="321"/>
    </location>
</feature>
<dbReference type="Pfam" id="PF13515">
    <property type="entry name" value="FUSC_2"/>
    <property type="match status" value="1"/>
</dbReference>
<gene>
    <name evidence="7" type="ORF">Y5W_01619</name>
</gene>
<evidence type="ECO:0000259" key="6">
    <source>
        <dbReference type="Pfam" id="PF13515"/>
    </source>
</evidence>
<keyword evidence="3 5" id="KW-1133">Transmembrane helix</keyword>
<feature type="domain" description="Integral membrane bound transporter" evidence="6">
    <location>
        <begin position="184"/>
        <end position="316"/>
    </location>
</feature>
<reference evidence="7 8" key="1">
    <citation type="submission" date="2012-09" db="EMBL/GenBank/DDBJ databases">
        <title>Genome Sequence of alkane-degrading Bacterium Alcanivorax sp. 521-1.</title>
        <authorList>
            <person name="Lai Q."/>
            <person name="Shao Z."/>
        </authorList>
    </citation>
    <scope>NUCLEOTIDE SEQUENCE [LARGE SCALE GENOMIC DNA]</scope>
    <source>
        <strain evidence="7 8">521-1</strain>
    </source>
</reference>
<keyword evidence="4 5" id="KW-0472">Membrane</keyword>
<evidence type="ECO:0000313" key="7">
    <source>
        <dbReference type="EMBL" id="MBF5056325.1"/>
    </source>
</evidence>
<dbReference type="Pfam" id="PF11168">
    <property type="entry name" value="DUF2955"/>
    <property type="match status" value="1"/>
</dbReference>
<dbReference type="InterPro" id="IPR049453">
    <property type="entry name" value="Memb_transporter_dom"/>
</dbReference>
<evidence type="ECO:0000313" key="8">
    <source>
        <dbReference type="Proteomes" id="UP000662703"/>
    </source>
</evidence>
<dbReference type="InterPro" id="IPR016926">
    <property type="entry name" value="UCP029594"/>
</dbReference>
<feature type="transmembrane region" description="Helical" evidence="5">
    <location>
        <begin position="20"/>
        <end position="45"/>
    </location>
</feature>
<evidence type="ECO:0000256" key="4">
    <source>
        <dbReference type="ARBA" id="ARBA00023136"/>
    </source>
</evidence>
<dbReference type="Proteomes" id="UP000662703">
    <property type="component" value="Unassembled WGS sequence"/>
</dbReference>
<sequence length="340" mass="37068">MNDDQLRHCLRISLGSLAGYLFMHLTTWTTGLFFCVYPVLLLAMVPRMNGHAAFQFLAAAMINIVEVYLISGLFGDRPLLITPLVWALFAVRFHCMATGPYFLFGAQGLVAASVLFHFASYPDLDVTGMAKANLAAAVFTVAVAWLLGWLLPPRQVTPPPAPEPKSDAQRRHQVLLGATVATVSFLVFQIFSLSDSLSAQVTTLLMLFPMSFAGAAEYGGRRAVGVLLGCNLALAIQLLLYDWYGYWILSAPLYWVALMVCARQHLLEGRSGAGFAACTTIAVIFGQYLTPEGDAVYATLYRFSSIAVAVLVALTVIYLVHKLLNLSPLTRYRVGAAEDS</sequence>
<dbReference type="InterPro" id="IPR022604">
    <property type="entry name" value="DUF2955"/>
</dbReference>
<keyword evidence="2 5" id="KW-0812">Transmembrane</keyword>
<feature type="transmembrane region" description="Helical" evidence="5">
    <location>
        <begin position="101"/>
        <end position="120"/>
    </location>
</feature>
<feature type="transmembrane region" description="Helical" evidence="5">
    <location>
        <begin position="246"/>
        <end position="266"/>
    </location>
</feature>
<feature type="transmembrane region" description="Helical" evidence="5">
    <location>
        <begin position="52"/>
        <end position="71"/>
    </location>
</feature>
<protein>
    <submittedName>
        <fullName evidence="7">Major facilitator superfamily permease</fullName>
    </submittedName>
</protein>
<feature type="transmembrane region" description="Helical" evidence="5">
    <location>
        <begin position="197"/>
        <end position="216"/>
    </location>
</feature>
<comment type="caution">
    <text evidence="7">The sequence shown here is derived from an EMBL/GenBank/DDBJ whole genome shotgun (WGS) entry which is preliminary data.</text>
</comment>
<evidence type="ECO:0000256" key="3">
    <source>
        <dbReference type="ARBA" id="ARBA00022989"/>
    </source>
</evidence>
<name>A0ABS0AQQ6_9GAMM</name>
<keyword evidence="8" id="KW-1185">Reference proteome</keyword>
<feature type="transmembrane region" description="Helical" evidence="5">
    <location>
        <begin position="223"/>
        <end position="240"/>
    </location>
</feature>
<dbReference type="EMBL" id="ARXX01000020">
    <property type="protein sequence ID" value="MBF5056325.1"/>
    <property type="molecule type" value="Genomic_DNA"/>
</dbReference>
<organism evidence="7 8">
    <name type="scientific">Alloalcanivorax profundimaris</name>
    <dbReference type="NCBI Taxonomy" id="2735259"/>
    <lineage>
        <taxon>Bacteria</taxon>
        <taxon>Pseudomonadati</taxon>
        <taxon>Pseudomonadota</taxon>
        <taxon>Gammaproteobacteria</taxon>
        <taxon>Oceanospirillales</taxon>
        <taxon>Alcanivoracaceae</taxon>
        <taxon>Alloalcanivorax</taxon>
    </lineage>
</organism>
<feature type="transmembrane region" description="Helical" evidence="5">
    <location>
        <begin position="132"/>
        <end position="152"/>
    </location>
</feature>